<dbReference type="GO" id="GO:0007265">
    <property type="term" value="P:Ras protein signal transduction"/>
    <property type="evidence" value="ECO:0007669"/>
    <property type="project" value="TreeGrafter"/>
</dbReference>
<dbReference type="PANTHER" id="PTHR23113:SF252">
    <property type="entry name" value="RAS GUANYL-RELEASING PROTEIN 3"/>
    <property type="match status" value="1"/>
</dbReference>
<gene>
    <name evidence="1" type="ORF">LSH36_385g02059</name>
</gene>
<evidence type="ECO:0000313" key="2">
    <source>
        <dbReference type="Proteomes" id="UP001208570"/>
    </source>
</evidence>
<dbReference type="GO" id="GO:0005886">
    <property type="term" value="C:plasma membrane"/>
    <property type="evidence" value="ECO:0007669"/>
    <property type="project" value="TreeGrafter"/>
</dbReference>
<comment type="caution">
    <text evidence="1">The sequence shown here is derived from an EMBL/GenBank/DDBJ whole genome shotgun (WGS) entry which is preliminary data.</text>
</comment>
<dbReference type="GO" id="GO:0005085">
    <property type="term" value="F:guanyl-nucleotide exchange factor activity"/>
    <property type="evidence" value="ECO:0007669"/>
    <property type="project" value="InterPro"/>
</dbReference>
<dbReference type="Proteomes" id="UP001208570">
    <property type="component" value="Unassembled WGS sequence"/>
</dbReference>
<dbReference type="EMBL" id="JAODUP010000385">
    <property type="protein sequence ID" value="KAK2150860.1"/>
    <property type="molecule type" value="Genomic_DNA"/>
</dbReference>
<dbReference type="PANTHER" id="PTHR23113">
    <property type="entry name" value="GUANINE NUCLEOTIDE EXCHANGE FACTOR"/>
    <property type="match status" value="1"/>
</dbReference>
<name>A0AAD9JEF6_9ANNE</name>
<accession>A0AAD9JEF6</accession>
<organism evidence="1 2">
    <name type="scientific">Paralvinella palmiformis</name>
    <dbReference type="NCBI Taxonomy" id="53620"/>
    <lineage>
        <taxon>Eukaryota</taxon>
        <taxon>Metazoa</taxon>
        <taxon>Spiralia</taxon>
        <taxon>Lophotrochozoa</taxon>
        <taxon>Annelida</taxon>
        <taxon>Polychaeta</taxon>
        <taxon>Sedentaria</taxon>
        <taxon>Canalipalpata</taxon>
        <taxon>Terebellida</taxon>
        <taxon>Terebelliformia</taxon>
        <taxon>Alvinellidae</taxon>
        <taxon>Paralvinella</taxon>
    </lineage>
</organism>
<keyword evidence="2" id="KW-1185">Reference proteome</keyword>
<dbReference type="SUPFAM" id="SSF48366">
    <property type="entry name" value="Ras GEF"/>
    <property type="match status" value="1"/>
</dbReference>
<dbReference type="Gene3D" id="1.20.870.10">
    <property type="entry name" value="Son of sevenless (SoS) protein Chain: S domain 1"/>
    <property type="match status" value="1"/>
</dbReference>
<dbReference type="AlphaFoldDB" id="A0AAD9JEF6"/>
<dbReference type="InterPro" id="IPR023578">
    <property type="entry name" value="Ras_GEF_dom_sf"/>
</dbReference>
<sequence length="214" mass="24953">MGSPPRLVPQLSVPDSKDIKAMLNRYGYVPEDKPLLPGMFVRAASLEKLVELAIDLFDKDGKPYKEKEEFIRNLHRYRQCDKGVPCKEPNCQHKLTSDKCPRTVIKTKICHTVRYWIRHFPMCFDLNKELSQTVNSLQGLIRQDSHEEDTVDNMADLLDTSKVPSYDWMRNMSVRNPTTKHTSRKVSLVFNNLQPTELAEQLTYMEHKAFRRIT</sequence>
<proteinExistence type="predicted"/>
<protein>
    <submittedName>
        <fullName evidence="1">Uncharacterized protein</fullName>
    </submittedName>
</protein>
<evidence type="ECO:0000313" key="1">
    <source>
        <dbReference type="EMBL" id="KAK2150860.1"/>
    </source>
</evidence>
<reference evidence="1" key="1">
    <citation type="journal article" date="2023" name="Mol. Biol. Evol.">
        <title>Third-Generation Sequencing Reveals the Adaptive Role of the Epigenome in Three Deep-Sea Polychaetes.</title>
        <authorList>
            <person name="Perez M."/>
            <person name="Aroh O."/>
            <person name="Sun Y."/>
            <person name="Lan Y."/>
            <person name="Juniper S.K."/>
            <person name="Young C.R."/>
            <person name="Angers B."/>
            <person name="Qian P.Y."/>
        </authorList>
    </citation>
    <scope>NUCLEOTIDE SEQUENCE</scope>
    <source>
        <strain evidence="1">P08H-3</strain>
    </source>
</reference>
<dbReference type="InterPro" id="IPR008937">
    <property type="entry name" value="Ras-like_GEF"/>
</dbReference>
<feature type="non-terminal residue" evidence="1">
    <location>
        <position position="214"/>
    </location>
</feature>